<gene>
    <name evidence="1" type="ORF">OMO38_18645</name>
</gene>
<organism evidence="1 2">
    <name type="scientific">Chryseobacterium kimseyorum</name>
    <dbReference type="NCBI Taxonomy" id="2984028"/>
    <lineage>
        <taxon>Bacteria</taxon>
        <taxon>Pseudomonadati</taxon>
        <taxon>Bacteroidota</taxon>
        <taxon>Flavobacteriia</taxon>
        <taxon>Flavobacteriales</taxon>
        <taxon>Weeksellaceae</taxon>
        <taxon>Chryseobacterium group</taxon>
        <taxon>Chryseobacterium</taxon>
    </lineage>
</organism>
<dbReference type="Proteomes" id="UP001163731">
    <property type="component" value="Unassembled WGS sequence"/>
</dbReference>
<dbReference type="EMBL" id="JAPDHW010000021">
    <property type="protein sequence ID" value="MCW3170552.1"/>
    <property type="molecule type" value="Genomic_DNA"/>
</dbReference>
<comment type="caution">
    <text evidence="1">The sequence shown here is derived from an EMBL/GenBank/DDBJ whole genome shotgun (WGS) entry which is preliminary data.</text>
</comment>
<protein>
    <submittedName>
        <fullName evidence="1">Uncharacterized protein</fullName>
    </submittedName>
</protein>
<reference evidence="1" key="1">
    <citation type="submission" date="2022-10" db="EMBL/GenBank/DDBJ databases">
        <title>Chryseobacterium babae sp. nov. isolated from the gut of the beetle Oryctes rhinoceros, and Chryseobacterium kimseyorum sp. nov., isolated from a stick insect rearing cage.</title>
        <authorList>
            <person name="Shelomi M."/>
            <person name="Han C.-J."/>
            <person name="Chen W.-M."/>
            <person name="Chen H.-K."/>
            <person name="Liaw S.-J."/>
            <person name="Muhle E."/>
            <person name="Clermont D."/>
        </authorList>
    </citation>
    <scope>NUCLEOTIDE SEQUENCE</scope>
    <source>
        <strain evidence="1">09-1422</strain>
    </source>
</reference>
<sequence length="185" mass="20277">MKKTLISITLFSCFIAYSQIHEIAIFNNSNTYNLKGIISAGDTSGTNCGLIVSNQAPSGIEVPMGGDVRYTDYRGQRYSSTFPVSEWVVNDGTNPPKVLYFDDPNLTHDLSPITDWSTLEFDMKDSNGTSTFTSFIQNPNYPCASNPSYVNSTGTGLSQNVEAFWSSMVDPITGNTILLIIINDI</sequence>
<evidence type="ECO:0000313" key="1">
    <source>
        <dbReference type="EMBL" id="MCW3170552.1"/>
    </source>
</evidence>
<accession>A0ABT3I3B0</accession>
<evidence type="ECO:0000313" key="2">
    <source>
        <dbReference type="Proteomes" id="UP001163731"/>
    </source>
</evidence>
<dbReference type="RefSeq" id="WP_264751687.1">
    <property type="nucleotide sequence ID" value="NZ_JAPDHW010000021.1"/>
</dbReference>
<name>A0ABT3I3B0_9FLAO</name>
<keyword evidence="2" id="KW-1185">Reference proteome</keyword>
<proteinExistence type="predicted"/>